<dbReference type="Pfam" id="PF10181">
    <property type="entry name" value="PIG-H"/>
    <property type="match status" value="1"/>
</dbReference>
<organism evidence="5 6">
    <name type="scientific">Endocarpon pusillum</name>
    <dbReference type="NCBI Taxonomy" id="364733"/>
    <lineage>
        <taxon>Eukaryota</taxon>
        <taxon>Fungi</taxon>
        <taxon>Dikarya</taxon>
        <taxon>Ascomycota</taxon>
        <taxon>Pezizomycotina</taxon>
        <taxon>Eurotiomycetes</taxon>
        <taxon>Chaetothyriomycetidae</taxon>
        <taxon>Verrucariales</taxon>
        <taxon>Verrucariaceae</taxon>
        <taxon>Endocarpon</taxon>
    </lineage>
</organism>
<dbReference type="AlphaFoldDB" id="A0A8H7AEE9"/>
<dbReference type="GO" id="GO:0006506">
    <property type="term" value="P:GPI anchor biosynthetic process"/>
    <property type="evidence" value="ECO:0007669"/>
    <property type="project" value="UniProtKB-UniPathway"/>
</dbReference>
<feature type="transmembrane region" description="Helical" evidence="3">
    <location>
        <begin position="36"/>
        <end position="58"/>
    </location>
</feature>
<gene>
    <name evidence="5" type="ORF">GJ744_012459</name>
</gene>
<dbReference type="InterPro" id="IPR019328">
    <property type="entry name" value="PIGH-H_dom"/>
</dbReference>
<comment type="caution">
    <text evidence="5">The sequence shown here is derived from an EMBL/GenBank/DDBJ whole genome shotgun (WGS) entry which is preliminary data.</text>
</comment>
<comment type="similarity">
    <text evidence="2">Belongs to the PIGH family.</text>
</comment>
<evidence type="ECO:0000259" key="4">
    <source>
        <dbReference type="Pfam" id="PF10181"/>
    </source>
</evidence>
<keyword evidence="3" id="KW-1133">Transmembrane helix</keyword>
<proteinExistence type="inferred from homology"/>
<evidence type="ECO:0000256" key="3">
    <source>
        <dbReference type="SAM" id="Phobius"/>
    </source>
</evidence>
<evidence type="ECO:0000256" key="1">
    <source>
        <dbReference type="ARBA" id="ARBA00004687"/>
    </source>
</evidence>
<dbReference type="PANTHER" id="PTHR15231">
    <property type="entry name" value="PHOSPHATIDYLINOSITOL N-ACETYLGLUCOSAMINYLTRANSFERASE SUBUNIT H"/>
    <property type="match status" value="1"/>
</dbReference>
<keyword evidence="6" id="KW-1185">Reference proteome</keyword>
<dbReference type="Proteomes" id="UP000606974">
    <property type="component" value="Unassembled WGS sequence"/>
</dbReference>
<sequence>MFRSASQHLAIYSPSNTTISYTVSNALHRSTRTSKILFALGNVSRIILCLLVLTIDIVKLQSFVERWPIGFINFYDSAAGRLTIEIIKPLDWRLVATGSFLVLYFCLRKGYTEETLLVLRGLGVQTSTSSPTYLSTSTTRFIPTTQIQDIVIHEAFKGLEVRFYLAIIVEGATEVVVVFPQLLPRRQILEEVWRGARKCLYEGRG</sequence>
<dbReference type="UniPathway" id="UPA00196"/>
<name>A0A8H7AEE9_9EURO</name>
<dbReference type="EMBL" id="JAACFV010000098">
    <property type="protein sequence ID" value="KAF7505924.1"/>
    <property type="molecule type" value="Genomic_DNA"/>
</dbReference>
<reference evidence="5" key="1">
    <citation type="submission" date="2020-02" db="EMBL/GenBank/DDBJ databases">
        <authorList>
            <person name="Palmer J.M."/>
        </authorList>
    </citation>
    <scope>NUCLEOTIDE SEQUENCE</scope>
    <source>
        <strain evidence="5">EPUS1.4</strain>
        <tissue evidence="5">Thallus</tissue>
    </source>
</reference>
<keyword evidence="3" id="KW-0812">Transmembrane</keyword>
<accession>A0A8H7AEE9</accession>
<comment type="pathway">
    <text evidence="1">Glycolipid biosynthesis; glycosylphosphatidylinositol-anchor biosynthesis.</text>
</comment>
<dbReference type="OrthoDB" id="6256716at2759"/>
<dbReference type="GO" id="GO:0000506">
    <property type="term" value="C:glycosylphosphatidylinositol-N-acetylglucosaminyltransferase (GPI-GnT) complex"/>
    <property type="evidence" value="ECO:0007669"/>
    <property type="project" value="InterPro"/>
</dbReference>
<dbReference type="PANTHER" id="PTHR15231:SF1">
    <property type="entry name" value="PHOSPHATIDYLINOSITOL N-ACETYLGLUCOSAMINYLTRANSFERASE SUBUNIT H"/>
    <property type="match status" value="1"/>
</dbReference>
<evidence type="ECO:0000256" key="2">
    <source>
        <dbReference type="ARBA" id="ARBA00009610"/>
    </source>
</evidence>
<evidence type="ECO:0000313" key="5">
    <source>
        <dbReference type="EMBL" id="KAF7505924.1"/>
    </source>
</evidence>
<dbReference type="InterPro" id="IPR044215">
    <property type="entry name" value="PIG-H"/>
</dbReference>
<protein>
    <recommendedName>
        <fullName evidence="4">Phosphatidylinositol N-acetylglucosaminyltransferase subunit H conserved domain-containing protein</fullName>
    </recommendedName>
</protein>
<evidence type="ECO:0000313" key="6">
    <source>
        <dbReference type="Proteomes" id="UP000606974"/>
    </source>
</evidence>
<feature type="domain" description="Phosphatidylinositol N-acetylglucosaminyltransferase subunit H conserved" evidence="4">
    <location>
        <begin position="115"/>
        <end position="180"/>
    </location>
</feature>
<keyword evidence="3" id="KW-0472">Membrane</keyword>